<dbReference type="Proteomes" id="UP001144205">
    <property type="component" value="Unassembled WGS sequence"/>
</dbReference>
<keyword evidence="1" id="KW-0812">Transmembrane</keyword>
<evidence type="ECO:0000313" key="3">
    <source>
        <dbReference type="Proteomes" id="UP001144205"/>
    </source>
</evidence>
<proteinExistence type="predicted"/>
<gene>
    <name evidence="2" type="ORF">STA1M1_00170</name>
</gene>
<keyword evidence="1" id="KW-1133">Transmembrane helix</keyword>
<accession>A0ABQ5LNF0</accession>
<dbReference type="EMBL" id="BROH01000001">
    <property type="protein sequence ID" value="GKY86148.1"/>
    <property type="molecule type" value="Genomic_DNA"/>
</dbReference>
<feature type="transmembrane region" description="Helical" evidence="1">
    <location>
        <begin position="26"/>
        <end position="43"/>
    </location>
</feature>
<keyword evidence="3" id="KW-1185">Reference proteome</keyword>
<protein>
    <recommendedName>
        <fullName evidence="4">DUF3329 domain-containing protein</fullName>
    </recommendedName>
</protein>
<comment type="caution">
    <text evidence="2">The sequence shown here is derived from an EMBL/GenBank/DDBJ whole genome shotgun (WGS) entry which is preliminary data.</text>
</comment>
<organism evidence="2 3">
    <name type="scientific">Sinisalibacter aestuarii</name>
    <dbReference type="NCBI Taxonomy" id="2949426"/>
    <lineage>
        <taxon>Bacteria</taxon>
        <taxon>Pseudomonadati</taxon>
        <taxon>Pseudomonadota</taxon>
        <taxon>Alphaproteobacteria</taxon>
        <taxon>Rhodobacterales</taxon>
        <taxon>Roseobacteraceae</taxon>
        <taxon>Sinisalibacter</taxon>
    </lineage>
</organism>
<feature type="transmembrane region" description="Helical" evidence="1">
    <location>
        <begin position="49"/>
        <end position="68"/>
    </location>
</feature>
<reference evidence="2" key="1">
    <citation type="journal article" date="2023" name="Int. J. Syst. Evol. Microbiol.">
        <title>Sinisalibacter aestuarii sp. nov., isolated from estuarine sediment of the Arakawa River.</title>
        <authorList>
            <person name="Arafat S.T."/>
            <person name="Hirano S."/>
            <person name="Sato A."/>
            <person name="Takeuchi K."/>
            <person name="Yasuda T."/>
            <person name="Terahara T."/>
            <person name="Hamada M."/>
            <person name="Kobayashi T."/>
        </authorList>
    </citation>
    <scope>NUCLEOTIDE SEQUENCE</scope>
    <source>
        <strain evidence="2">B-399</strain>
    </source>
</reference>
<evidence type="ECO:0000313" key="2">
    <source>
        <dbReference type="EMBL" id="GKY86148.1"/>
    </source>
</evidence>
<name>A0ABQ5LNF0_9RHOB</name>
<dbReference type="RefSeq" id="WP_281840120.1">
    <property type="nucleotide sequence ID" value="NZ_BROH01000001.1"/>
</dbReference>
<evidence type="ECO:0000256" key="1">
    <source>
        <dbReference type="SAM" id="Phobius"/>
    </source>
</evidence>
<sequence length="77" mass="8217">MSDDNKEPASNLASWMPSRGKKLKIWAIRSVIVVAAAYGIVALNGPGWLIWLAWAYVAVTLVTAFLLTRGQGGGTAD</sequence>
<evidence type="ECO:0008006" key="4">
    <source>
        <dbReference type="Google" id="ProtNLM"/>
    </source>
</evidence>
<keyword evidence="1" id="KW-0472">Membrane</keyword>